<comment type="caution">
    <text evidence="2">The sequence shown here is derived from an EMBL/GenBank/DDBJ whole genome shotgun (WGS) entry which is preliminary data.</text>
</comment>
<protein>
    <recommendedName>
        <fullName evidence="4">Secreted protein</fullName>
    </recommendedName>
</protein>
<proteinExistence type="predicted"/>
<evidence type="ECO:0000313" key="3">
    <source>
        <dbReference type="Proteomes" id="UP001172155"/>
    </source>
</evidence>
<feature type="signal peptide" evidence="1">
    <location>
        <begin position="1"/>
        <end position="18"/>
    </location>
</feature>
<dbReference type="AlphaFoldDB" id="A0AA40F8Y4"/>
<feature type="chain" id="PRO_5041461049" description="Secreted protein" evidence="1">
    <location>
        <begin position="19"/>
        <end position="90"/>
    </location>
</feature>
<name>A0AA40F8Y4_9PEZI</name>
<keyword evidence="3" id="KW-1185">Reference proteome</keyword>
<accession>A0AA40F8Y4</accession>
<evidence type="ECO:0008006" key="4">
    <source>
        <dbReference type="Google" id="ProtNLM"/>
    </source>
</evidence>
<reference evidence="2" key="1">
    <citation type="submission" date="2023-06" db="EMBL/GenBank/DDBJ databases">
        <title>Genome-scale phylogeny and comparative genomics of the fungal order Sordariales.</title>
        <authorList>
            <consortium name="Lawrence Berkeley National Laboratory"/>
            <person name="Hensen N."/>
            <person name="Bonometti L."/>
            <person name="Westerberg I."/>
            <person name="Brannstrom I.O."/>
            <person name="Guillou S."/>
            <person name="Cros-Aarteil S."/>
            <person name="Calhoun S."/>
            <person name="Haridas S."/>
            <person name="Kuo A."/>
            <person name="Mondo S."/>
            <person name="Pangilinan J."/>
            <person name="Riley R."/>
            <person name="LaButti K."/>
            <person name="Andreopoulos B."/>
            <person name="Lipzen A."/>
            <person name="Chen C."/>
            <person name="Yanf M."/>
            <person name="Daum C."/>
            <person name="Ng V."/>
            <person name="Clum A."/>
            <person name="Steindorff A."/>
            <person name="Ohm R."/>
            <person name="Martin F."/>
            <person name="Silar P."/>
            <person name="Natvig D."/>
            <person name="Lalanne C."/>
            <person name="Gautier V."/>
            <person name="Ament-velasquez S.L."/>
            <person name="Kruys A."/>
            <person name="Hutchinson M.I."/>
            <person name="Powell A.J."/>
            <person name="Barry K."/>
            <person name="Miller A.N."/>
            <person name="Grigoriev I.V."/>
            <person name="Debuchy R."/>
            <person name="Gladieux P."/>
            <person name="Thoren M.H."/>
            <person name="Johannesson H."/>
        </authorList>
    </citation>
    <scope>NUCLEOTIDE SEQUENCE</scope>
    <source>
        <strain evidence="2">SMH3187-1</strain>
    </source>
</reference>
<gene>
    <name evidence="2" type="ORF">B0T18DRAFT_396722</name>
</gene>
<sequence>MVMASLCLASADITRLLAGDSPCVQESDILASNLVGSLPGSCSHRLRGRSFSATDLRVGWLAYKHTSYPSVDSLCSLQHVQLHVLCATSR</sequence>
<keyword evidence="1" id="KW-0732">Signal</keyword>
<evidence type="ECO:0000313" key="2">
    <source>
        <dbReference type="EMBL" id="KAK0753413.1"/>
    </source>
</evidence>
<evidence type="ECO:0000256" key="1">
    <source>
        <dbReference type="SAM" id="SignalP"/>
    </source>
</evidence>
<organism evidence="2 3">
    <name type="scientific">Schizothecium vesticola</name>
    <dbReference type="NCBI Taxonomy" id="314040"/>
    <lineage>
        <taxon>Eukaryota</taxon>
        <taxon>Fungi</taxon>
        <taxon>Dikarya</taxon>
        <taxon>Ascomycota</taxon>
        <taxon>Pezizomycotina</taxon>
        <taxon>Sordariomycetes</taxon>
        <taxon>Sordariomycetidae</taxon>
        <taxon>Sordariales</taxon>
        <taxon>Schizotheciaceae</taxon>
        <taxon>Schizothecium</taxon>
    </lineage>
</organism>
<dbReference type="Proteomes" id="UP001172155">
    <property type="component" value="Unassembled WGS sequence"/>
</dbReference>
<dbReference type="EMBL" id="JAUKUD010000001">
    <property type="protein sequence ID" value="KAK0753413.1"/>
    <property type="molecule type" value="Genomic_DNA"/>
</dbReference>